<dbReference type="AlphaFoldDB" id="A0A815FIX2"/>
<accession>A0A815FIX2</accession>
<keyword evidence="1" id="KW-0812">Transmembrane</keyword>
<sequence>MEAVHQDQALYQASRRRRRRCLPLLAVCCCGLLGLTLAGVIVIALIPLYLSRHDINGSQRESGIIQIIYNLPSSDSVVISGQVPQSRYEMLQNMLQQQLDNATRGSRAQQTQVEVVNVV</sequence>
<dbReference type="EMBL" id="CAJNOQ010013687">
    <property type="protein sequence ID" value="CAF1326725.1"/>
    <property type="molecule type" value="Genomic_DNA"/>
</dbReference>
<evidence type="ECO:0000313" key="2">
    <source>
        <dbReference type="EMBL" id="CAF1326725.1"/>
    </source>
</evidence>
<reference evidence="2" key="1">
    <citation type="submission" date="2021-02" db="EMBL/GenBank/DDBJ databases">
        <authorList>
            <person name="Nowell W R."/>
        </authorList>
    </citation>
    <scope>NUCLEOTIDE SEQUENCE</scope>
</reference>
<comment type="caution">
    <text evidence="2">The sequence shown here is derived from an EMBL/GenBank/DDBJ whole genome shotgun (WGS) entry which is preliminary data.</text>
</comment>
<organism evidence="2 4">
    <name type="scientific">Didymodactylos carnosus</name>
    <dbReference type="NCBI Taxonomy" id="1234261"/>
    <lineage>
        <taxon>Eukaryota</taxon>
        <taxon>Metazoa</taxon>
        <taxon>Spiralia</taxon>
        <taxon>Gnathifera</taxon>
        <taxon>Rotifera</taxon>
        <taxon>Eurotatoria</taxon>
        <taxon>Bdelloidea</taxon>
        <taxon>Philodinida</taxon>
        <taxon>Philodinidae</taxon>
        <taxon>Didymodactylos</taxon>
    </lineage>
</organism>
<feature type="non-terminal residue" evidence="2">
    <location>
        <position position="1"/>
    </location>
</feature>
<keyword evidence="1" id="KW-0472">Membrane</keyword>
<dbReference type="EMBL" id="CAJOBC010050777">
    <property type="protein sequence ID" value="CAF4177056.1"/>
    <property type="molecule type" value="Genomic_DNA"/>
</dbReference>
<keyword evidence="1" id="KW-1133">Transmembrane helix</keyword>
<proteinExistence type="predicted"/>
<keyword evidence="4" id="KW-1185">Reference proteome</keyword>
<name>A0A815FIX2_9BILA</name>
<evidence type="ECO:0000313" key="3">
    <source>
        <dbReference type="EMBL" id="CAF4177056.1"/>
    </source>
</evidence>
<evidence type="ECO:0000313" key="4">
    <source>
        <dbReference type="Proteomes" id="UP000663829"/>
    </source>
</evidence>
<dbReference type="Proteomes" id="UP000681722">
    <property type="component" value="Unassembled WGS sequence"/>
</dbReference>
<dbReference type="Proteomes" id="UP000663829">
    <property type="component" value="Unassembled WGS sequence"/>
</dbReference>
<gene>
    <name evidence="2" type="ORF">GPM918_LOCUS29743</name>
    <name evidence="3" type="ORF">SRO942_LOCUS30334</name>
</gene>
<evidence type="ECO:0000256" key="1">
    <source>
        <dbReference type="SAM" id="Phobius"/>
    </source>
</evidence>
<feature type="transmembrane region" description="Helical" evidence="1">
    <location>
        <begin position="21"/>
        <end position="50"/>
    </location>
</feature>
<protein>
    <submittedName>
        <fullName evidence="2">Uncharacterized protein</fullName>
    </submittedName>
</protein>